<sequence length="149" mass="17276">MKSAKENFEAFIVRSSKRFVTCAKITINLLEEKASTRFVVVDLIFITGEDFKYQEFLSTRLIKCPTHQYLFEKYGVKKKNWLLIISSNSNLPLIGVVTLVIAKTIVFSAKFYNSVFENFVLSVQIRDLGVVFKYRFLAKDNQKISQKKN</sequence>
<gene>
    <name evidence="1" type="ORF">BpHYR1_041712</name>
</gene>
<dbReference type="EMBL" id="REGN01008463">
    <property type="protein sequence ID" value="RNA03514.1"/>
    <property type="molecule type" value="Genomic_DNA"/>
</dbReference>
<name>A0A3M7PX35_BRAPC</name>
<reference evidence="1 2" key="1">
    <citation type="journal article" date="2018" name="Sci. Rep.">
        <title>Genomic signatures of local adaptation to the degree of environmental predictability in rotifers.</title>
        <authorList>
            <person name="Franch-Gras L."/>
            <person name="Hahn C."/>
            <person name="Garcia-Roger E.M."/>
            <person name="Carmona M.J."/>
            <person name="Serra M."/>
            <person name="Gomez A."/>
        </authorList>
    </citation>
    <scope>NUCLEOTIDE SEQUENCE [LARGE SCALE GENOMIC DNA]</scope>
    <source>
        <strain evidence="1">HYR1</strain>
    </source>
</reference>
<proteinExistence type="predicted"/>
<evidence type="ECO:0000313" key="1">
    <source>
        <dbReference type="EMBL" id="RNA03514.1"/>
    </source>
</evidence>
<dbReference type="Proteomes" id="UP000276133">
    <property type="component" value="Unassembled WGS sequence"/>
</dbReference>
<evidence type="ECO:0000313" key="2">
    <source>
        <dbReference type="Proteomes" id="UP000276133"/>
    </source>
</evidence>
<protein>
    <submittedName>
        <fullName evidence="1">Uncharacterized protein</fullName>
    </submittedName>
</protein>
<accession>A0A3M7PX35</accession>
<keyword evidence="2" id="KW-1185">Reference proteome</keyword>
<dbReference type="AlphaFoldDB" id="A0A3M7PX35"/>
<comment type="caution">
    <text evidence="1">The sequence shown here is derived from an EMBL/GenBank/DDBJ whole genome shotgun (WGS) entry which is preliminary data.</text>
</comment>
<organism evidence="1 2">
    <name type="scientific">Brachionus plicatilis</name>
    <name type="common">Marine rotifer</name>
    <name type="synonym">Brachionus muelleri</name>
    <dbReference type="NCBI Taxonomy" id="10195"/>
    <lineage>
        <taxon>Eukaryota</taxon>
        <taxon>Metazoa</taxon>
        <taxon>Spiralia</taxon>
        <taxon>Gnathifera</taxon>
        <taxon>Rotifera</taxon>
        <taxon>Eurotatoria</taxon>
        <taxon>Monogononta</taxon>
        <taxon>Pseudotrocha</taxon>
        <taxon>Ploima</taxon>
        <taxon>Brachionidae</taxon>
        <taxon>Brachionus</taxon>
    </lineage>
</organism>